<proteinExistence type="predicted"/>
<sequence length="144" mass="15515">MSESSLRSGVRGAAAVLLIASGVHATVHYRAFVDVASFDAPRRALMQAMRAYPILPRWGIDAWTMLCGYSVCFALLLMLCGTLLWWMGKHLDASRLRPLATATAIVLFAGVGLLALLDPMPVQMTVLSLAALFLTVGVLRGRLA</sequence>
<keyword evidence="3" id="KW-1185">Reference proteome</keyword>
<keyword evidence="1" id="KW-0812">Transmembrane</keyword>
<comment type="caution">
    <text evidence="2">The sequence shown here is derived from an EMBL/GenBank/DDBJ whole genome shotgun (WGS) entry which is preliminary data.</text>
</comment>
<evidence type="ECO:0000313" key="2">
    <source>
        <dbReference type="EMBL" id="TCO42976.1"/>
    </source>
</evidence>
<evidence type="ECO:0000256" key="1">
    <source>
        <dbReference type="SAM" id="Phobius"/>
    </source>
</evidence>
<gene>
    <name evidence="2" type="ORF">EV148_101383</name>
</gene>
<evidence type="ECO:0000313" key="3">
    <source>
        <dbReference type="Proteomes" id="UP000294862"/>
    </source>
</evidence>
<keyword evidence="1" id="KW-1133">Transmembrane helix</keyword>
<name>A0A4R2IFH8_9GAMM</name>
<dbReference type="RefSeq" id="WP_131992633.1">
    <property type="nucleotide sequence ID" value="NZ_JACGXM010000001.1"/>
</dbReference>
<dbReference type="Proteomes" id="UP000294862">
    <property type="component" value="Unassembled WGS sequence"/>
</dbReference>
<feature type="transmembrane region" description="Helical" evidence="1">
    <location>
        <begin position="62"/>
        <end position="86"/>
    </location>
</feature>
<dbReference type="AlphaFoldDB" id="A0A4R2IFH8"/>
<dbReference type="InterPro" id="IPR058068">
    <property type="entry name" value="LIC_13387-like"/>
</dbReference>
<keyword evidence="1" id="KW-0472">Membrane</keyword>
<protein>
    <submittedName>
        <fullName evidence="2">Uncharacterized protein</fullName>
    </submittedName>
</protein>
<reference evidence="2 3" key="1">
    <citation type="journal article" date="2015" name="Stand. Genomic Sci.">
        <title>Genomic Encyclopedia of Bacterial and Archaeal Type Strains, Phase III: the genomes of soil and plant-associated and newly described type strains.</title>
        <authorList>
            <person name="Whitman W.B."/>
            <person name="Woyke T."/>
            <person name="Klenk H.P."/>
            <person name="Zhou Y."/>
            <person name="Lilburn T.G."/>
            <person name="Beck B.J."/>
            <person name="De Vos P."/>
            <person name="Vandamme P."/>
            <person name="Eisen J.A."/>
            <person name="Garrity G."/>
            <person name="Hugenholtz P."/>
            <person name="Kyrpides N.C."/>
        </authorList>
    </citation>
    <scope>NUCLEOTIDE SEQUENCE [LARGE SCALE GENOMIC DNA]</scope>
    <source>
        <strain evidence="2 3">A3</strain>
    </source>
</reference>
<feature type="transmembrane region" description="Helical" evidence="1">
    <location>
        <begin position="122"/>
        <end position="139"/>
    </location>
</feature>
<dbReference type="NCBIfam" id="NF047765">
    <property type="entry name" value="LIC_13387_fam"/>
    <property type="match status" value="1"/>
</dbReference>
<dbReference type="EMBL" id="SLWQ01000001">
    <property type="protein sequence ID" value="TCO42976.1"/>
    <property type="molecule type" value="Genomic_DNA"/>
</dbReference>
<organism evidence="2 3">
    <name type="scientific">Dokdonella fugitiva</name>
    <dbReference type="NCBI Taxonomy" id="328517"/>
    <lineage>
        <taxon>Bacteria</taxon>
        <taxon>Pseudomonadati</taxon>
        <taxon>Pseudomonadota</taxon>
        <taxon>Gammaproteobacteria</taxon>
        <taxon>Lysobacterales</taxon>
        <taxon>Rhodanobacteraceae</taxon>
        <taxon>Dokdonella</taxon>
    </lineage>
</organism>
<accession>A0A4R2IFH8</accession>
<feature type="transmembrane region" description="Helical" evidence="1">
    <location>
        <begin position="98"/>
        <end position="116"/>
    </location>
</feature>